<reference evidence="1 2" key="1">
    <citation type="journal article" date="2022" name="Int. J. Syst. Evol. Microbiol.">
        <title>Miniphocaeibacter halophilus sp. nov., an ammonium-tolerant acetate-producing bacterium isolated from a biogas system.</title>
        <authorList>
            <person name="Schnurer A."/>
            <person name="Singh A."/>
            <person name="Bi S."/>
            <person name="Qiao W."/>
            <person name="Westerholm M."/>
        </authorList>
    </citation>
    <scope>NUCLEOTIDE SEQUENCE [LARGE SCALE GENOMIC DNA]</scope>
    <source>
        <strain evidence="1 2">AMB_01</strain>
    </source>
</reference>
<keyword evidence="2" id="KW-1185">Reference proteome</keyword>
<dbReference type="Proteomes" id="UP000595814">
    <property type="component" value="Chromosome"/>
</dbReference>
<keyword evidence="1" id="KW-0808">Transferase</keyword>
<name>A0AC61MP89_9FIRM</name>
<keyword evidence="1" id="KW-0489">Methyltransferase</keyword>
<dbReference type="EMBL" id="CP066744">
    <property type="protein sequence ID" value="QQK07311.1"/>
    <property type="molecule type" value="Genomic_DNA"/>
</dbReference>
<accession>A0AC61MP89</accession>
<protein>
    <submittedName>
        <fullName evidence="1">tRNA (Guanosine(37)-N1)-methyltransferase TrmD</fullName>
        <ecNumber evidence="1">2.1.1.228</ecNumber>
    </submittedName>
</protein>
<dbReference type="EC" id="2.1.1.228" evidence="1"/>
<organism evidence="1 2">
    <name type="scientific">Miniphocaeibacter halophilus</name>
    <dbReference type="NCBI Taxonomy" id="2931922"/>
    <lineage>
        <taxon>Bacteria</taxon>
        <taxon>Bacillati</taxon>
        <taxon>Bacillota</taxon>
        <taxon>Tissierellia</taxon>
        <taxon>Tissierellales</taxon>
        <taxon>Peptoniphilaceae</taxon>
        <taxon>Miniphocaeibacter</taxon>
    </lineage>
</organism>
<evidence type="ECO:0000313" key="2">
    <source>
        <dbReference type="Proteomes" id="UP000595814"/>
    </source>
</evidence>
<sequence length="231" mass="26444">MKFKVLTLFPEFINSLNSYGVIGRAIEQEKIELIVKNIRDYSKDKHNRVDDEIYGGGAGMLMTPQPVYDSIMDVKTENSIVIYMSPQGRVLNQNICKELLNYEDIILLCGHYEGIDSRIVDNYVDMELSIGDFVMTGGELAAMVVIDSVSRLVDGVLGNEESVVTDSHYNLLLQNNVYTRPREFNGLKVPEVLFSGNHKEIEKWKHESSLKNTKEKRPDIYEKYIKDNKLK</sequence>
<evidence type="ECO:0000313" key="1">
    <source>
        <dbReference type="EMBL" id="QQK07311.1"/>
    </source>
</evidence>
<proteinExistence type="predicted"/>
<gene>
    <name evidence="1" type="primary">trmD</name>
    <name evidence="1" type="ORF">JFY71_08285</name>
</gene>